<keyword evidence="2" id="KW-1185">Reference proteome</keyword>
<gene>
    <name evidence="1" type="ORF">CLV91_1462</name>
</gene>
<sequence length="232" mass="26753">MYIIFSRYKEFVLCSMKKTHVILIFFFLVISQKVVAQFTQLEFASGIGKTDFTSFSNRPIDDKKTFSILTLAFFQKYHNKENIIFDELGVQTTAFWNFSKSISIGPSLYYNSVAGFSERISLLFNVKTKRFSLVVIPSVAHLEVSNFINGELVVQIQLTQPLKKEWNALLSAQILTHWDKFSIHSRSFQQIRTGLSYKTTQFGLAADFDQYGKNPITKTSIGFFVRKIFINK</sequence>
<comment type="caution">
    <text evidence="1">The sequence shown here is derived from an EMBL/GenBank/DDBJ whole genome shotgun (WGS) entry which is preliminary data.</text>
</comment>
<proteinExistence type="predicted"/>
<accession>A0A495EHC0</accession>
<name>A0A495EHC0_9FLAO</name>
<evidence type="ECO:0000313" key="1">
    <source>
        <dbReference type="EMBL" id="RKR15377.1"/>
    </source>
</evidence>
<evidence type="ECO:0000313" key="2">
    <source>
        <dbReference type="Proteomes" id="UP000269412"/>
    </source>
</evidence>
<protein>
    <submittedName>
        <fullName evidence="1">Uncharacterized protein</fullName>
    </submittedName>
</protein>
<dbReference type="EMBL" id="RBIQ01000007">
    <property type="protein sequence ID" value="RKR15377.1"/>
    <property type="molecule type" value="Genomic_DNA"/>
</dbReference>
<dbReference type="AlphaFoldDB" id="A0A495EHC0"/>
<dbReference type="Proteomes" id="UP000269412">
    <property type="component" value="Unassembled WGS sequence"/>
</dbReference>
<organism evidence="1 2">
    <name type="scientific">Maribacter vaceletii</name>
    <dbReference type="NCBI Taxonomy" id="1206816"/>
    <lineage>
        <taxon>Bacteria</taxon>
        <taxon>Pseudomonadati</taxon>
        <taxon>Bacteroidota</taxon>
        <taxon>Flavobacteriia</taxon>
        <taxon>Flavobacteriales</taxon>
        <taxon>Flavobacteriaceae</taxon>
        <taxon>Maribacter</taxon>
    </lineage>
</organism>
<reference evidence="1 2" key="1">
    <citation type="submission" date="2018-10" db="EMBL/GenBank/DDBJ databases">
        <title>Genomic Encyclopedia of Archaeal and Bacterial Type Strains, Phase II (KMG-II): from individual species to whole genera.</title>
        <authorList>
            <person name="Goeker M."/>
        </authorList>
    </citation>
    <scope>NUCLEOTIDE SEQUENCE [LARGE SCALE GENOMIC DNA]</scope>
    <source>
        <strain evidence="1 2">DSM 25230</strain>
    </source>
</reference>